<dbReference type="PANTHER" id="PTHR47234">
    <property type="match status" value="1"/>
</dbReference>
<dbReference type="PATRIC" id="fig|1300349.4.peg.2605"/>
<dbReference type="InterPro" id="IPR036942">
    <property type="entry name" value="Beta-barrel_TonB_sf"/>
</dbReference>
<accession>A0A1A7BC27</accession>
<sequence>MKTFFGSDRRIGLFTSVGVVALAVASPAMAQDADEEEAVVTTSEAAEESRGITVTGSRIRLPNLESTEPTTTIDAQYIEQRNFINVADALNDLPQIRGSVTPQGGQSAFGQGVNFVNNFGLGTNRTLTLVNGRRMVSSNTPSLFGPGAPGLQVDLNVIPTALIKQIDIASTAGAPVYGSDAIAGTINIILDDRYEGLTLNATGTITEAGDGFQYRLEGVYGTSFADGRGHIQVSSFYTQTDGLLQRSRQFFLDEVETQNNTVLSNRVNPNLPLDTGPNDGIPDTVLFSPSRIFVLSNNGVIFGGPLGVTSSSAALNGLSGTGAFEFDANGNLVPFNPGVRPTNVAGTSAVGIRGFGGQGFQFSDFGQLTSDLRRFGANVFGNYDVTDHINVFVEAQYYDARADELVQQPTFNTPLFGGASSALSFDVTNPFLNDQARGVLTAAGVNRFTISRANVGFADLTGFAETELLRGVIGARGDFEIGGRSWNWETSLTYGQTEVNDFRQDINVQNFVNATNVTTNASGQIVCDATPATPSQSGFLPVADPRCVPFNFFGLQASPEAIDYVISDNQSRSVLEQTVFNANVGGTLFELFGNEVGVNVGYEHRKESGRFNPSEFEQQGLGRGAAVTPISGSFTLNEVFGELYVPIITPENDSFIESAIVYGRGRYVDNTVNGGFFSWAAGGSIAPVRDIEFRGNFTRSFRAPALTELFLPQANAFGFIPDLCFGPAITGGPNPTARENNCNAFLAAFPNIPRPQTAAQASVPIIVGGNPTLDNEQADSWSIGVILRPWFLPNFNLTVDYIDISISNPIAQLTTAQINSGCFDNDNFNTADPANGNQFCSLIQRDAIGEVVSNPANPGVRTGFVNGNAIDYEGIQASANYATSLDGLGIPGTLQLRGDLSVVLFRQTDITGVAPARSDATLGDPTWAGQFTANYLGDNWGFGSVVNYTGEQLFSRFNRTPDQRLFDQLEDFVTVDFNVYFETDDDMRFNFVVNNAFNRQCQRTFGFCIPGTGINDAFGRTFSVSATKRW</sequence>
<dbReference type="Gene3D" id="2.170.130.10">
    <property type="entry name" value="TonB-dependent receptor, plug domain"/>
    <property type="match status" value="1"/>
</dbReference>
<feature type="signal peptide" evidence="5">
    <location>
        <begin position="1"/>
        <end position="30"/>
    </location>
</feature>
<feature type="chain" id="PRO_5008354865" evidence="5">
    <location>
        <begin position="31"/>
        <end position="1030"/>
    </location>
</feature>
<evidence type="ECO:0000256" key="1">
    <source>
        <dbReference type="ARBA" id="ARBA00004442"/>
    </source>
</evidence>
<feature type="domain" description="TonB-dependent receptor-like beta-barrel" evidence="6">
    <location>
        <begin position="472"/>
        <end position="995"/>
    </location>
</feature>
<name>A0A1A7BC27_9SPHN</name>
<evidence type="ECO:0000256" key="4">
    <source>
        <dbReference type="RuleBase" id="RU003357"/>
    </source>
</evidence>
<evidence type="ECO:0000313" key="8">
    <source>
        <dbReference type="EMBL" id="OBV10054.1"/>
    </source>
</evidence>
<dbReference type="InterPro" id="IPR012910">
    <property type="entry name" value="Plug_dom"/>
</dbReference>
<dbReference type="Proteomes" id="UP000092484">
    <property type="component" value="Unassembled WGS sequence"/>
</dbReference>
<evidence type="ECO:0000259" key="6">
    <source>
        <dbReference type="Pfam" id="PF00593"/>
    </source>
</evidence>
<dbReference type="AlphaFoldDB" id="A0A1A7BC27"/>
<dbReference type="STRING" id="1300349.I603_2615"/>
<proteinExistence type="inferred from homology"/>
<comment type="similarity">
    <text evidence="4">Belongs to the TonB-dependent receptor family.</text>
</comment>
<feature type="domain" description="TonB-dependent receptor plug" evidence="7">
    <location>
        <begin position="64"/>
        <end position="185"/>
    </location>
</feature>
<evidence type="ECO:0000256" key="5">
    <source>
        <dbReference type="SAM" id="SignalP"/>
    </source>
</evidence>
<dbReference type="PANTHER" id="PTHR47234:SF2">
    <property type="entry name" value="TONB-DEPENDENT RECEPTOR"/>
    <property type="match status" value="1"/>
</dbReference>
<keyword evidence="4" id="KW-0798">TonB box</keyword>
<gene>
    <name evidence="8" type="ORF">I603_2615</name>
</gene>
<dbReference type="Pfam" id="PF00593">
    <property type="entry name" value="TonB_dep_Rec_b-barrel"/>
    <property type="match status" value="1"/>
</dbReference>
<comment type="subcellular location">
    <subcellularLocation>
        <location evidence="1 4">Cell outer membrane</location>
    </subcellularLocation>
</comment>
<keyword evidence="5" id="KW-0732">Signal</keyword>
<keyword evidence="9" id="KW-1185">Reference proteome</keyword>
<keyword evidence="2 4" id="KW-0472">Membrane</keyword>
<comment type="caution">
    <text evidence="8">The sequence shown here is derived from an EMBL/GenBank/DDBJ whole genome shotgun (WGS) entry which is preliminary data.</text>
</comment>
<evidence type="ECO:0000256" key="2">
    <source>
        <dbReference type="ARBA" id="ARBA00023136"/>
    </source>
</evidence>
<dbReference type="Gene3D" id="2.40.170.20">
    <property type="entry name" value="TonB-dependent receptor, beta-barrel domain"/>
    <property type="match status" value="1"/>
</dbReference>
<dbReference type="SUPFAM" id="SSF56935">
    <property type="entry name" value="Porins"/>
    <property type="match status" value="1"/>
</dbReference>
<keyword evidence="3" id="KW-0998">Cell outer membrane</keyword>
<reference evidence="8 9" key="1">
    <citation type="submission" date="2016-06" db="EMBL/GenBank/DDBJ databases">
        <title>Genome sequence of Porphyrobacter dokdonensis DSW-74.</title>
        <authorList>
            <person name="Kim J.F."/>
            <person name="Song J.Y."/>
        </authorList>
    </citation>
    <scope>NUCLEOTIDE SEQUENCE [LARGE SCALE GENOMIC DNA]</scope>
    <source>
        <strain evidence="8 9">DSW-74</strain>
    </source>
</reference>
<evidence type="ECO:0000256" key="3">
    <source>
        <dbReference type="ARBA" id="ARBA00023237"/>
    </source>
</evidence>
<dbReference type="InterPro" id="IPR037066">
    <property type="entry name" value="Plug_dom_sf"/>
</dbReference>
<dbReference type="RefSeq" id="WP_068865634.1">
    <property type="nucleotide sequence ID" value="NZ_LZYB01000008.1"/>
</dbReference>
<evidence type="ECO:0000313" key="9">
    <source>
        <dbReference type="Proteomes" id="UP000092484"/>
    </source>
</evidence>
<dbReference type="GO" id="GO:0009279">
    <property type="term" value="C:cell outer membrane"/>
    <property type="evidence" value="ECO:0007669"/>
    <property type="project" value="UniProtKB-SubCell"/>
</dbReference>
<evidence type="ECO:0000259" key="7">
    <source>
        <dbReference type="Pfam" id="PF07715"/>
    </source>
</evidence>
<dbReference type="InterPro" id="IPR000531">
    <property type="entry name" value="Beta-barrel_TonB"/>
</dbReference>
<protein>
    <submittedName>
        <fullName evidence="8">TonB-dependent Receptor Plug domain protein</fullName>
    </submittedName>
</protein>
<dbReference type="Pfam" id="PF07715">
    <property type="entry name" value="Plug"/>
    <property type="match status" value="1"/>
</dbReference>
<dbReference type="EMBL" id="LZYB01000008">
    <property type="protein sequence ID" value="OBV10054.1"/>
    <property type="molecule type" value="Genomic_DNA"/>
</dbReference>
<organism evidence="8 9">
    <name type="scientific">Erythrobacter dokdonensis DSW-74</name>
    <dbReference type="NCBI Taxonomy" id="1300349"/>
    <lineage>
        <taxon>Bacteria</taxon>
        <taxon>Pseudomonadati</taxon>
        <taxon>Pseudomonadota</taxon>
        <taxon>Alphaproteobacteria</taxon>
        <taxon>Sphingomonadales</taxon>
        <taxon>Erythrobacteraceae</taxon>
        <taxon>Erythrobacter/Porphyrobacter group</taxon>
        <taxon>Erythrobacter</taxon>
    </lineage>
</organism>
<keyword evidence="8" id="KW-0675">Receptor</keyword>